<dbReference type="EMBL" id="CP089274">
    <property type="protein sequence ID" value="USP74422.1"/>
    <property type="molecule type" value="Genomic_DNA"/>
</dbReference>
<dbReference type="AlphaFoldDB" id="A0A9Q9DPD7"/>
<keyword evidence="3" id="KW-1185">Reference proteome</keyword>
<dbReference type="Proteomes" id="UP001056012">
    <property type="component" value="Chromosome 1"/>
</dbReference>
<dbReference type="InterPro" id="IPR035992">
    <property type="entry name" value="Ricin_B-like_lectins"/>
</dbReference>
<dbReference type="SUPFAM" id="SSF50370">
    <property type="entry name" value="Ricin B-like lectins"/>
    <property type="match status" value="1"/>
</dbReference>
<organism evidence="2 3">
    <name type="scientific">Curvularia clavata</name>
    <dbReference type="NCBI Taxonomy" id="95742"/>
    <lineage>
        <taxon>Eukaryota</taxon>
        <taxon>Fungi</taxon>
        <taxon>Dikarya</taxon>
        <taxon>Ascomycota</taxon>
        <taxon>Pezizomycotina</taxon>
        <taxon>Dothideomycetes</taxon>
        <taxon>Pleosporomycetidae</taxon>
        <taxon>Pleosporales</taxon>
        <taxon>Pleosporineae</taxon>
        <taxon>Pleosporaceae</taxon>
        <taxon>Curvularia</taxon>
    </lineage>
</organism>
<dbReference type="VEuPathDB" id="FungiDB:yc1106_01696"/>
<evidence type="ECO:0000313" key="2">
    <source>
        <dbReference type="EMBL" id="USP74422.1"/>
    </source>
</evidence>
<dbReference type="InterPro" id="IPR000772">
    <property type="entry name" value="Ricin_B_lectin"/>
</dbReference>
<reference evidence="2" key="1">
    <citation type="submission" date="2021-12" db="EMBL/GenBank/DDBJ databases">
        <title>Curvularia clavata genome.</title>
        <authorList>
            <person name="Cao Y."/>
        </authorList>
    </citation>
    <scope>NUCLEOTIDE SEQUENCE</scope>
    <source>
        <strain evidence="2">Yc1106</strain>
    </source>
</reference>
<accession>A0A9Q9DPD7</accession>
<sequence length="154" mass="16429">MSDFTGPGIYTIVPFHAQDRELDVWGNATAAGTPLKLYKKTPGAPNHQFLIVDAGGANCHPEKGDREYLIIAVNSGLYLTAGAEGKGVTMELRAPKDGAIHWKLAHAGNGAFYINHASDSKQLNIRGGGKDEGTEVITYGLATSANCQFLLKFP</sequence>
<feature type="domain" description="Ricin B lectin" evidence="1">
    <location>
        <begin position="62"/>
        <end position="139"/>
    </location>
</feature>
<evidence type="ECO:0000313" key="3">
    <source>
        <dbReference type="Proteomes" id="UP001056012"/>
    </source>
</evidence>
<name>A0A9Q9DPD7_CURCL</name>
<dbReference type="OrthoDB" id="4476188at2759"/>
<dbReference type="Pfam" id="PF14200">
    <property type="entry name" value="RicinB_lectin_2"/>
    <property type="match status" value="1"/>
</dbReference>
<dbReference type="Gene3D" id="2.80.10.50">
    <property type="match status" value="1"/>
</dbReference>
<evidence type="ECO:0000259" key="1">
    <source>
        <dbReference type="Pfam" id="PF14200"/>
    </source>
</evidence>
<protein>
    <recommendedName>
        <fullName evidence="1">Ricin B lectin domain-containing protein</fullName>
    </recommendedName>
</protein>
<proteinExistence type="predicted"/>
<gene>
    <name evidence="2" type="ORF">yc1106_01696</name>
</gene>